<sequence length="133" mass="15464">MLYLRFPRWERGKLLLRNPADNTAQKDSPASPWRFSGPRSLFSPYWATLQAKTRCCLRIISETFASTYLGCYIDHEDVRDFTYVVTWTDLTPQKCIRHCADLGFDYAGLQYGIEVTSTTSFRSSFDCRFCMNV</sequence>
<protein>
    <submittedName>
        <fullName evidence="2">Hypp2300 protein</fullName>
    </submittedName>
</protein>
<proteinExistence type="predicted"/>
<dbReference type="OrthoDB" id="6049428at2759"/>
<name>A0A8J9ZU29_BRALA</name>
<accession>A0A8J9ZU29</accession>
<reference evidence="2" key="1">
    <citation type="submission" date="2022-01" db="EMBL/GenBank/DDBJ databases">
        <authorList>
            <person name="Braso-Vives M."/>
        </authorList>
    </citation>
    <scope>NUCLEOTIDE SEQUENCE</scope>
</reference>
<evidence type="ECO:0000313" key="2">
    <source>
        <dbReference type="EMBL" id="CAH1261307.1"/>
    </source>
</evidence>
<gene>
    <name evidence="2" type="primary">Hypp2300</name>
    <name evidence="2" type="ORF">BLAG_LOCUS16772</name>
</gene>
<feature type="domain" description="WSC" evidence="1">
    <location>
        <begin position="68"/>
        <end position="114"/>
    </location>
</feature>
<dbReference type="EMBL" id="OV696689">
    <property type="protein sequence ID" value="CAH1261307.1"/>
    <property type="molecule type" value="Genomic_DNA"/>
</dbReference>
<dbReference type="Proteomes" id="UP000838412">
    <property type="component" value="Chromosome 4"/>
</dbReference>
<evidence type="ECO:0000259" key="1">
    <source>
        <dbReference type="Pfam" id="PF01822"/>
    </source>
</evidence>
<dbReference type="InterPro" id="IPR002889">
    <property type="entry name" value="WSC_carb-bd"/>
</dbReference>
<organism evidence="2 3">
    <name type="scientific">Branchiostoma lanceolatum</name>
    <name type="common">Common lancelet</name>
    <name type="synonym">Amphioxus lanceolatum</name>
    <dbReference type="NCBI Taxonomy" id="7740"/>
    <lineage>
        <taxon>Eukaryota</taxon>
        <taxon>Metazoa</taxon>
        <taxon>Chordata</taxon>
        <taxon>Cephalochordata</taxon>
        <taxon>Leptocardii</taxon>
        <taxon>Amphioxiformes</taxon>
        <taxon>Branchiostomatidae</taxon>
        <taxon>Branchiostoma</taxon>
    </lineage>
</organism>
<dbReference type="Pfam" id="PF01822">
    <property type="entry name" value="WSC"/>
    <property type="match status" value="1"/>
</dbReference>
<dbReference type="AlphaFoldDB" id="A0A8J9ZU29"/>
<evidence type="ECO:0000313" key="3">
    <source>
        <dbReference type="Proteomes" id="UP000838412"/>
    </source>
</evidence>
<keyword evidence="3" id="KW-1185">Reference proteome</keyword>